<gene>
    <name evidence="1" type="ORF">LCGC14_0408250</name>
</gene>
<dbReference type="EMBL" id="LAZR01000357">
    <property type="protein sequence ID" value="KKN72684.1"/>
    <property type="molecule type" value="Genomic_DNA"/>
</dbReference>
<reference evidence="1" key="1">
    <citation type="journal article" date="2015" name="Nature">
        <title>Complex archaea that bridge the gap between prokaryotes and eukaryotes.</title>
        <authorList>
            <person name="Spang A."/>
            <person name="Saw J.H."/>
            <person name="Jorgensen S.L."/>
            <person name="Zaremba-Niedzwiedzka K."/>
            <person name="Martijn J."/>
            <person name="Lind A.E."/>
            <person name="van Eijk R."/>
            <person name="Schleper C."/>
            <person name="Guy L."/>
            <person name="Ettema T.J."/>
        </authorList>
    </citation>
    <scope>NUCLEOTIDE SEQUENCE</scope>
</reference>
<accession>A0A0F9T0B7</accession>
<name>A0A0F9T0B7_9ZZZZ</name>
<organism evidence="1">
    <name type="scientific">marine sediment metagenome</name>
    <dbReference type="NCBI Taxonomy" id="412755"/>
    <lineage>
        <taxon>unclassified sequences</taxon>
        <taxon>metagenomes</taxon>
        <taxon>ecological metagenomes</taxon>
    </lineage>
</organism>
<sequence>MKVNRNTHWTAESAATKMARIIVEHPDMESITMSQADLGMKKGALNGSIFCHAVGVLSKDIPGIGTYLETGARGPSRVTLTVTDEAREEINRRLNRPRKKRKLFIPISKVFR</sequence>
<dbReference type="AlphaFoldDB" id="A0A0F9T0B7"/>
<evidence type="ECO:0000313" key="1">
    <source>
        <dbReference type="EMBL" id="KKN72684.1"/>
    </source>
</evidence>
<comment type="caution">
    <text evidence="1">The sequence shown here is derived from an EMBL/GenBank/DDBJ whole genome shotgun (WGS) entry which is preliminary data.</text>
</comment>
<protein>
    <submittedName>
        <fullName evidence="1">Uncharacterized protein</fullName>
    </submittedName>
</protein>
<proteinExistence type="predicted"/>